<dbReference type="EMBL" id="JBHRYD010000007">
    <property type="protein sequence ID" value="MFC3705111.1"/>
    <property type="molecule type" value="Genomic_DNA"/>
</dbReference>
<evidence type="ECO:0000313" key="3">
    <source>
        <dbReference type="Proteomes" id="UP001595613"/>
    </source>
</evidence>
<accession>A0ABV7X0N9</accession>
<evidence type="ECO:0000313" key="2">
    <source>
        <dbReference type="EMBL" id="MFC3705111.1"/>
    </source>
</evidence>
<dbReference type="InterPro" id="IPR004624">
    <property type="entry name" value="YjdM"/>
</dbReference>
<comment type="caution">
    <text evidence="2">The sequence shown here is derived from an EMBL/GenBank/DDBJ whole genome shotgun (WGS) entry which is preliminary data.</text>
</comment>
<dbReference type="Pfam" id="PF03831">
    <property type="entry name" value="YjdM"/>
    <property type="match status" value="1"/>
</dbReference>
<evidence type="ECO:0000259" key="1">
    <source>
        <dbReference type="Pfam" id="PF03831"/>
    </source>
</evidence>
<dbReference type="Proteomes" id="UP001595613">
    <property type="component" value="Unassembled WGS sequence"/>
</dbReference>
<sequence>MPASMPQLRESGNPWATAALLPGIGKPAPSCHSRPMTSDNDDYIYDEATGEWRPASELAAETAESEAVRDASGNVLADGDSVVLIKDLKVKGAGQTLKQGTVIRSIRLTDNPEEIDCRHDAIKGLVLRTEFVRKR</sequence>
<organism evidence="2 3">
    <name type="scientific">Devosia honganensis</name>
    <dbReference type="NCBI Taxonomy" id="1610527"/>
    <lineage>
        <taxon>Bacteria</taxon>
        <taxon>Pseudomonadati</taxon>
        <taxon>Pseudomonadota</taxon>
        <taxon>Alphaproteobacteria</taxon>
        <taxon>Hyphomicrobiales</taxon>
        <taxon>Devosiaceae</taxon>
        <taxon>Devosia</taxon>
    </lineage>
</organism>
<proteinExistence type="predicted"/>
<dbReference type="SUPFAM" id="SSF82057">
    <property type="entry name" value="Prokaryotic SH3-related domain"/>
    <property type="match status" value="1"/>
</dbReference>
<name>A0ABV7X0N9_9HYPH</name>
<keyword evidence="3" id="KW-1185">Reference proteome</keyword>
<dbReference type="InterPro" id="IPR013988">
    <property type="entry name" value="YjdM_C"/>
</dbReference>
<reference evidence="3" key="1">
    <citation type="journal article" date="2019" name="Int. J. Syst. Evol. Microbiol.">
        <title>The Global Catalogue of Microorganisms (GCM) 10K type strain sequencing project: providing services to taxonomists for standard genome sequencing and annotation.</title>
        <authorList>
            <consortium name="The Broad Institute Genomics Platform"/>
            <consortium name="The Broad Institute Genome Sequencing Center for Infectious Disease"/>
            <person name="Wu L."/>
            <person name="Ma J."/>
        </authorList>
    </citation>
    <scope>NUCLEOTIDE SEQUENCE [LARGE SCALE GENOMIC DNA]</scope>
    <source>
        <strain evidence="3">KCTC 42281</strain>
    </source>
</reference>
<dbReference type="NCBIfam" id="TIGR00686">
    <property type="entry name" value="phnA"/>
    <property type="match status" value="1"/>
</dbReference>
<dbReference type="RefSeq" id="WP_380096837.1">
    <property type="nucleotide sequence ID" value="NZ_JBHRYD010000007.1"/>
</dbReference>
<protein>
    <submittedName>
        <fullName evidence="2">Zinc ribbon domain-containing protein YjdM</fullName>
    </submittedName>
</protein>
<gene>
    <name evidence="2" type="ORF">ACFOOL_10120</name>
</gene>
<feature type="domain" description="Protein YjdM C-terminal" evidence="1">
    <location>
        <begin position="68"/>
        <end position="134"/>
    </location>
</feature>
<dbReference type="Gene3D" id="2.30.30.40">
    <property type="entry name" value="SH3 Domains"/>
    <property type="match status" value="1"/>
</dbReference>